<protein>
    <submittedName>
        <fullName evidence="1">Uncharacterized protein</fullName>
    </submittedName>
</protein>
<dbReference type="AlphaFoldDB" id="A0A653D6H1"/>
<keyword evidence="2" id="KW-1185">Reference proteome</keyword>
<name>A0A653D6H1_CALMS</name>
<proteinExistence type="predicted"/>
<dbReference type="EMBL" id="CAACVG010010420">
    <property type="protein sequence ID" value="VEN55789.1"/>
    <property type="molecule type" value="Genomic_DNA"/>
</dbReference>
<sequence length="145" mass="16241">MSNLVNYKHELAISKKTFKAKAQKSSSSFCSSLTAQTRTSVIWKSVNAVSREINLSIRNNISSEEAGIFVKKMAPDSVDLPLTLDESRSNNFLLKKIDLEEFNGIVKSETDPGIDGIEQFLDGYSTAKRLMLFVNIVLILNYLFI</sequence>
<gene>
    <name evidence="1" type="ORF">CALMAC_LOCUS14872</name>
</gene>
<evidence type="ECO:0000313" key="2">
    <source>
        <dbReference type="Proteomes" id="UP000410492"/>
    </source>
</evidence>
<organism evidence="1 2">
    <name type="scientific">Callosobruchus maculatus</name>
    <name type="common">Southern cowpea weevil</name>
    <name type="synonym">Pulse bruchid</name>
    <dbReference type="NCBI Taxonomy" id="64391"/>
    <lineage>
        <taxon>Eukaryota</taxon>
        <taxon>Metazoa</taxon>
        <taxon>Ecdysozoa</taxon>
        <taxon>Arthropoda</taxon>
        <taxon>Hexapoda</taxon>
        <taxon>Insecta</taxon>
        <taxon>Pterygota</taxon>
        <taxon>Neoptera</taxon>
        <taxon>Endopterygota</taxon>
        <taxon>Coleoptera</taxon>
        <taxon>Polyphaga</taxon>
        <taxon>Cucujiformia</taxon>
        <taxon>Chrysomeloidea</taxon>
        <taxon>Chrysomelidae</taxon>
        <taxon>Bruchinae</taxon>
        <taxon>Bruchini</taxon>
        <taxon>Callosobruchus</taxon>
    </lineage>
</organism>
<dbReference type="Proteomes" id="UP000410492">
    <property type="component" value="Unassembled WGS sequence"/>
</dbReference>
<evidence type="ECO:0000313" key="1">
    <source>
        <dbReference type="EMBL" id="VEN55789.1"/>
    </source>
</evidence>
<reference evidence="1 2" key="1">
    <citation type="submission" date="2019-01" db="EMBL/GenBank/DDBJ databases">
        <authorList>
            <person name="Sayadi A."/>
        </authorList>
    </citation>
    <scope>NUCLEOTIDE SEQUENCE [LARGE SCALE GENOMIC DNA]</scope>
</reference>
<accession>A0A653D6H1</accession>